<evidence type="ECO:0000313" key="9">
    <source>
        <dbReference type="Proteomes" id="UP000515163"/>
    </source>
</evidence>
<dbReference type="CDD" id="cd14695">
    <property type="entry name" value="bZIP_HLF"/>
    <property type="match status" value="1"/>
</dbReference>
<dbReference type="Proteomes" id="UP000515163">
    <property type="component" value="Unplaced"/>
</dbReference>
<gene>
    <name evidence="10" type="primary">LOC116306011</name>
</gene>
<evidence type="ECO:0000313" key="10">
    <source>
        <dbReference type="RefSeq" id="XP_031571900.1"/>
    </source>
</evidence>
<keyword evidence="4" id="KW-0804">Transcription</keyword>
<dbReference type="OrthoDB" id="6022300at2759"/>
<dbReference type="InterPro" id="IPR004827">
    <property type="entry name" value="bZIP"/>
</dbReference>
<dbReference type="Pfam" id="PF07716">
    <property type="entry name" value="bZIP_2"/>
    <property type="match status" value="1"/>
</dbReference>
<keyword evidence="5" id="KW-0539">Nucleus</keyword>
<dbReference type="KEGG" id="aten:116306011"/>
<sequence length="261" mass="29711">MELLDSDFGNSHNSHYEDFDSGCSCLPSSPSNCSDFSCSSLDNFGEDWTIRRGDAIKMGQSFLDGGPVLNPFISIKADNDIDEYRTDTLLIPDNFPDLLDGAVTSCTQVDYFDHSLADLSKNETNSSLDILTDESFYDTAINITPSIVKKCEPESTESELSRKRNYSESDHTYASNTQRPTESVSVKKKKPTSNSNSKDEKYWEKRQKNNLAAKRSREMKRSREIELVKKSTLLEKENADLMKQMEKLKKLVHKLEMKLER</sequence>
<evidence type="ECO:0000256" key="3">
    <source>
        <dbReference type="ARBA" id="ARBA00023125"/>
    </source>
</evidence>
<feature type="compositionally biased region" description="Basic and acidic residues" evidence="7">
    <location>
        <begin position="197"/>
        <end position="207"/>
    </location>
</feature>
<comment type="subcellular location">
    <subcellularLocation>
        <location evidence="1">Nucleus</location>
    </subcellularLocation>
</comment>
<feature type="compositionally biased region" description="Basic and acidic residues" evidence="7">
    <location>
        <begin position="152"/>
        <end position="171"/>
    </location>
</feature>
<dbReference type="PROSITE" id="PS50217">
    <property type="entry name" value="BZIP"/>
    <property type="match status" value="1"/>
</dbReference>
<keyword evidence="3" id="KW-0238">DNA-binding</keyword>
<dbReference type="RefSeq" id="XP_031571900.1">
    <property type="nucleotide sequence ID" value="XM_031716040.1"/>
</dbReference>
<dbReference type="PANTHER" id="PTHR11988:SF27">
    <property type="entry name" value="GH27708P"/>
    <property type="match status" value="1"/>
</dbReference>
<feature type="region of interest" description="Disordered" evidence="7">
    <location>
        <begin position="152"/>
        <end position="222"/>
    </location>
</feature>
<keyword evidence="9" id="KW-1185">Reference proteome</keyword>
<accession>A0A6P8J2L2</accession>
<dbReference type="GO" id="GO:0000981">
    <property type="term" value="F:DNA-binding transcription factor activity, RNA polymerase II-specific"/>
    <property type="evidence" value="ECO:0007669"/>
    <property type="project" value="TreeGrafter"/>
</dbReference>
<name>A0A6P8J2L2_ACTTE</name>
<evidence type="ECO:0000259" key="8">
    <source>
        <dbReference type="PROSITE" id="PS50217"/>
    </source>
</evidence>
<dbReference type="InterPro" id="IPR046347">
    <property type="entry name" value="bZIP_sf"/>
</dbReference>
<dbReference type="InterPro" id="IPR040223">
    <property type="entry name" value="PAR_bZIP"/>
</dbReference>
<dbReference type="GO" id="GO:0005634">
    <property type="term" value="C:nucleus"/>
    <property type="evidence" value="ECO:0007669"/>
    <property type="project" value="UniProtKB-SubCell"/>
</dbReference>
<proteinExistence type="predicted"/>
<organism evidence="9 10">
    <name type="scientific">Actinia tenebrosa</name>
    <name type="common">Australian red waratah sea anemone</name>
    <dbReference type="NCBI Taxonomy" id="6105"/>
    <lineage>
        <taxon>Eukaryota</taxon>
        <taxon>Metazoa</taxon>
        <taxon>Cnidaria</taxon>
        <taxon>Anthozoa</taxon>
        <taxon>Hexacorallia</taxon>
        <taxon>Actiniaria</taxon>
        <taxon>Actiniidae</taxon>
        <taxon>Actinia</taxon>
    </lineage>
</organism>
<feature type="domain" description="BZIP" evidence="8">
    <location>
        <begin position="199"/>
        <end position="261"/>
    </location>
</feature>
<evidence type="ECO:0000256" key="6">
    <source>
        <dbReference type="SAM" id="Coils"/>
    </source>
</evidence>
<evidence type="ECO:0000256" key="4">
    <source>
        <dbReference type="ARBA" id="ARBA00023163"/>
    </source>
</evidence>
<protein>
    <submittedName>
        <fullName evidence="10">Thyrotroph embryonic factor-like</fullName>
    </submittedName>
</protein>
<dbReference type="GO" id="GO:0000978">
    <property type="term" value="F:RNA polymerase II cis-regulatory region sequence-specific DNA binding"/>
    <property type="evidence" value="ECO:0007669"/>
    <property type="project" value="TreeGrafter"/>
</dbReference>
<evidence type="ECO:0000256" key="5">
    <source>
        <dbReference type="ARBA" id="ARBA00023242"/>
    </source>
</evidence>
<feature type="coiled-coil region" evidence="6">
    <location>
        <begin position="231"/>
        <end position="258"/>
    </location>
</feature>
<dbReference type="GeneID" id="116306011"/>
<dbReference type="SUPFAM" id="SSF57959">
    <property type="entry name" value="Leucine zipper domain"/>
    <property type="match status" value="1"/>
</dbReference>
<dbReference type="AlphaFoldDB" id="A0A6P8J2L2"/>
<dbReference type="PANTHER" id="PTHR11988">
    <property type="entry name" value="THYROTROPH EMBRYONIC FACTOR RELATED"/>
    <property type="match status" value="1"/>
</dbReference>
<dbReference type="SMART" id="SM00338">
    <property type="entry name" value="BRLZ"/>
    <property type="match status" value="1"/>
</dbReference>
<keyword evidence="6" id="KW-0175">Coiled coil</keyword>
<evidence type="ECO:0000256" key="2">
    <source>
        <dbReference type="ARBA" id="ARBA00023015"/>
    </source>
</evidence>
<reference evidence="10" key="1">
    <citation type="submission" date="2025-08" db="UniProtKB">
        <authorList>
            <consortium name="RefSeq"/>
        </authorList>
    </citation>
    <scope>IDENTIFICATION</scope>
    <source>
        <tissue evidence="10">Tentacle</tissue>
    </source>
</reference>
<dbReference type="Gene3D" id="1.20.5.170">
    <property type="match status" value="1"/>
</dbReference>
<dbReference type="InParanoid" id="A0A6P8J2L2"/>
<evidence type="ECO:0000256" key="1">
    <source>
        <dbReference type="ARBA" id="ARBA00004123"/>
    </source>
</evidence>
<evidence type="ECO:0000256" key="7">
    <source>
        <dbReference type="SAM" id="MobiDB-lite"/>
    </source>
</evidence>
<keyword evidence="2" id="KW-0805">Transcription regulation</keyword>